<name>A0A1M5VPV0_9BACT</name>
<dbReference type="EMBL" id="FQXS01000009">
    <property type="protein sequence ID" value="SHH77311.1"/>
    <property type="molecule type" value="Genomic_DNA"/>
</dbReference>
<accession>A0A1M5VPV0</accession>
<comment type="subcellular location">
    <subcellularLocation>
        <location evidence="1">Secreted</location>
    </subcellularLocation>
</comment>
<feature type="signal peptide" evidence="5">
    <location>
        <begin position="1"/>
        <end position="23"/>
    </location>
</feature>
<dbReference type="AlphaFoldDB" id="A0A1M5VPV0"/>
<dbReference type="STRING" id="1121409.SAMN02745124_01804"/>
<dbReference type="GO" id="GO:0000272">
    <property type="term" value="P:polysaccharide catabolic process"/>
    <property type="evidence" value="ECO:0007669"/>
    <property type="project" value="InterPro"/>
</dbReference>
<dbReference type="SUPFAM" id="SSF49384">
    <property type="entry name" value="Carbohydrate-binding domain"/>
    <property type="match status" value="1"/>
</dbReference>
<dbReference type="OrthoDB" id="5487371at2"/>
<dbReference type="Pfam" id="PF00963">
    <property type="entry name" value="Cohesin"/>
    <property type="match status" value="1"/>
</dbReference>
<dbReference type="RefSeq" id="WP_161949829.1">
    <property type="nucleotide sequence ID" value="NZ_FQXS01000009.1"/>
</dbReference>
<evidence type="ECO:0000259" key="6">
    <source>
        <dbReference type="Pfam" id="PF00963"/>
    </source>
</evidence>
<dbReference type="InterPro" id="IPR059100">
    <property type="entry name" value="TSP3_bac"/>
</dbReference>
<dbReference type="PANTHER" id="PTHR46580:SF2">
    <property type="entry name" value="MAM DOMAIN-CONTAINING PROTEIN"/>
    <property type="match status" value="1"/>
</dbReference>
<protein>
    <submittedName>
        <fullName evidence="7">Repeat domain-containing protein</fullName>
    </submittedName>
</protein>
<dbReference type="Proteomes" id="UP000184139">
    <property type="component" value="Unassembled WGS sequence"/>
</dbReference>
<evidence type="ECO:0000313" key="7">
    <source>
        <dbReference type="EMBL" id="SHH77311.1"/>
    </source>
</evidence>
<gene>
    <name evidence="7" type="ORF">SAMN02745124_01804</name>
</gene>
<dbReference type="PANTHER" id="PTHR46580">
    <property type="entry name" value="SENSOR KINASE-RELATED"/>
    <property type="match status" value="1"/>
</dbReference>
<dbReference type="GO" id="GO:0030246">
    <property type="term" value="F:carbohydrate binding"/>
    <property type="evidence" value="ECO:0007669"/>
    <property type="project" value="InterPro"/>
</dbReference>
<evidence type="ECO:0000256" key="3">
    <source>
        <dbReference type="ARBA" id="ARBA00022729"/>
    </source>
</evidence>
<dbReference type="InterPro" id="IPR002102">
    <property type="entry name" value="Cohesin_dom"/>
</dbReference>
<dbReference type="SUPFAM" id="SSF69318">
    <property type="entry name" value="Integrin alpha N-terminal domain"/>
    <property type="match status" value="1"/>
</dbReference>
<sequence length="559" mass="60628">MNKHIILTIALISLVLGTLTAQAETLSVTNATGTPGQRVTVNIILDDNDNGVAGTTFTLNYDAANLDLVEVRSEFFPLFSTQNITPTSIEIDGTIYDSALVICPAGSKFAAARVDNGPLGHQTIFELDFVIDETAPTGTSLPVQIQQTQVQNSEAGYEELTPIPYLIGIDGTAYPERTLSAPATAGSISVEEGTSFVDTDGDGIDDNWEIEYFGNTNTATVATDTDGDGYSDLVEYENETDPNVRNASGNDGYNKLSDKQAAVNRDFNGDGRDDILWRHSTLGRGAIWFMNGTTKTIAYPFTESNLNWVIKETGDFNGDGNDDILWRNIATGGLYIYLMDGATRVEGSGSLGAVDLAWDIQATGDFNGDGRDDILWRHSTLGRGAIWFMNGTTKTIAYPFTESNLNWVIKETGDFNGDGNDDILWRNIATGGLYIYLMDGATRVEGSGSLGAVDLAWDIQATGDFNGDGRDDILWRHSTLGRGAIWFMNGTTKTIAYPFTESNLDWVIRKTGDFNGDGKDDILWRNITTGGLYIYLMDGATRIEGSGSLGAVDLAWDIQ</sequence>
<dbReference type="Pfam" id="PF13517">
    <property type="entry name" value="FG-GAP_3"/>
    <property type="match status" value="3"/>
</dbReference>
<organism evidence="7 8">
    <name type="scientific">Desulfofustis glycolicus DSM 9705</name>
    <dbReference type="NCBI Taxonomy" id="1121409"/>
    <lineage>
        <taxon>Bacteria</taxon>
        <taxon>Pseudomonadati</taxon>
        <taxon>Thermodesulfobacteriota</taxon>
        <taxon>Desulfobulbia</taxon>
        <taxon>Desulfobulbales</taxon>
        <taxon>Desulfocapsaceae</taxon>
        <taxon>Desulfofustis</taxon>
    </lineage>
</organism>
<feature type="chain" id="PRO_5012183707" evidence="5">
    <location>
        <begin position="24"/>
        <end position="559"/>
    </location>
</feature>
<dbReference type="Pfam" id="PF18884">
    <property type="entry name" value="TSP3_bac"/>
    <property type="match status" value="2"/>
</dbReference>
<keyword evidence="3 5" id="KW-0732">Signal</keyword>
<proteinExistence type="predicted"/>
<evidence type="ECO:0000256" key="5">
    <source>
        <dbReference type="SAM" id="SignalP"/>
    </source>
</evidence>
<dbReference type="Gene3D" id="2.40.128.340">
    <property type="match status" value="3"/>
</dbReference>
<keyword evidence="4" id="KW-0106">Calcium</keyword>
<keyword evidence="2" id="KW-0964">Secreted</keyword>
<evidence type="ECO:0000313" key="8">
    <source>
        <dbReference type="Proteomes" id="UP000184139"/>
    </source>
</evidence>
<dbReference type="InterPro" id="IPR028994">
    <property type="entry name" value="Integrin_alpha_N"/>
</dbReference>
<dbReference type="InterPro" id="IPR008965">
    <property type="entry name" value="CBM2/CBM3_carb-bd_dom_sf"/>
</dbReference>
<evidence type="ECO:0000256" key="2">
    <source>
        <dbReference type="ARBA" id="ARBA00022525"/>
    </source>
</evidence>
<dbReference type="InterPro" id="IPR013517">
    <property type="entry name" value="FG-GAP"/>
</dbReference>
<dbReference type="Gene3D" id="2.60.40.680">
    <property type="match status" value="1"/>
</dbReference>
<feature type="domain" description="Cohesin" evidence="6">
    <location>
        <begin position="25"/>
        <end position="149"/>
    </location>
</feature>
<keyword evidence="8" id="KW-1185">Reference proteome</keyword>
<reference evidence="7 8" key="1">
    <citation type="submission" date="2016-11" db="EMBL/GenBank/DDBJ databases">
        <authorList>
            <person name="Jaros S."/>
            <person name="Januszkiewicz K."/>
            <person name="Wedrychowicz H."/>
        </authorList>
    </citation>
    <scope>NUCLEOTIDE SEQUENCE [LARGE SCALE GENOMIC DNA]</scope>
    <source>
        <strain evidence="7 8">DSM 9705</strain>
    </source>
</reference>
<evidence type="ECO:0000256" key="4">
    <source>
        <dbReference type="ARBA" id="ARBA00022837"/>
    </source>
</evidence>
<evidence type="ECO:0000256" key="1">
    <source>
        <dbReference type="ARBA" id="ARBA00004613"/>
    </source>
</evidence>